<dbReference type="PRINTS" id="PR00080">
    <property type="entry name" value="SDRFAMILY"/>
</dbReference>
<proteinExistence type="inferred from homology"/>
<dbReference type="Proteomes" id="UP000218238">
    <property type="component" value="Unassembled WGS sequence"/>
</dbReference>
<dbReference type="PIRSF" id="PIRSF000126">
    <property type="entry name" value="11-beta-HSD1"/>
    <property type="match status" value="1"/>
</dbReference>
<gene>
    <name evidence="4" type="ORF">CK510_18635</name>
</gene>
<evidence type="ECO:0000313" key="5">
    <source>
        <dbReference type="Proteomes" id="UP000218238"/>
    </source>
</evidence>
<dbReference type="InterPro" id="IPR036291">
    <property type="entry name" value="NAD(P)-bd_dom_sf"/>
</dbReference>
<dbReference type="PANTHER" id="PTHR43899">
    <property type="entry name" value="RH59310P"/>
    <property type="match status" value="1"/>
</dbReference>
<dbReference type="EMBL" id="NTFS01000224">
    <property type="protein sequence ID" value="PAX52570.1"/>
    <property type="molecule type" value="Genomic_DNA"/>
</dbReference>
<dbReference type="InterPro" id="IPR002347">
    <property type="entry name" value="SDR_fam"/>
</dbReference>
<dbReference type="Gene3D" id="3.40.50.720">
    <property type="entry name" value="NAD(P)-binding Rossmann-like Domain"/>
    <property type="match status" value="1"/>
</dbReference>
<dbReference type="GO" id="GO:0016491">
    <property type="term" value="F:oxidoreductase activity"/>
    <property type="evidence" value="ECO:0007669"/>
    <property type="project" value="UniProtKB-KW"/>
</dbReference>
<sequence>MLPTKVYNEQSKETALITGAAAGIGYELASIFARDGYNLVLVDKDEQKLTDIANEFKSKFGTLVTTIIKDLSLPTSSLEIYAELQEAGININFLVNNAGFGRFGLFADTDLISELEMLQVNLVTLTHMTKLFVRDMVRNGQGKVLNVSSTAAFQSGPLMAVYFATKAYVLSFSEAIANELEGTGVTVTVLCPGPTISSFHQETGMAETALVKGKKFMDAATVASVGYHGLMANKTVVIPGLKNRIMVEMLRFFPRILVTKFVRSTHELPSASV</sequence>
<organism evidence="4 5">
    <name type="scientific">Brunnivagina elsteri CCALA 953</name>
    <dbReference type="NCBI Taxonomy" id="987040"/>
    <lineage>
        <taxon>Bacteria</taxon>
        <taxon>Bacillati</taxon>
        <taxon>Cyanobacteriota</taxon>
        <taxon>Cyanophyceae</taxon>
        <taxon>Nostocales</taxon>
        <taxon>Calotrichaceae</taxon>
        <taxon>Brunnivagina</taxon>
    </lineage>
</organism>
<accession>A0A2A2TFQ0</accession>
<keyword evidence="5" id="KW-1185">Reference proteome</keyword>
<dbReference type="PRINTS" id="PR00081">
    <property type="entry name" value="GDHRDH"/>
</dbReference>
<dbReference type="PANTHER" id="PTHR43899:SF13">
    <property type="entry name" value="RH59310P"/>
    <property type="match status" value="1"/>
</dbReference>
<reference evidence="4 5" key="1">
    <citation type="submission" date="2017-08" db="EMBL/GenBank/DDBJ databases">
        <title>Draft genome sequence of filamentous cyanobacterium Calothrix elsteri CCALA 953.</title>
        <authorList>
            <person name="Gagunashvili A.N."/>
            <person name="Elster J."/>
            <person name="Andresson O.S."/>
        </authorList>
    </citation>
    <scope>NUCLEOTIDE SEQUENCE [LARGE SCALE GENOMIC DNA]</scope>
    <source>
        <strain evidence="4 5">CCALA 953</strain>
    </source>
</reference>
<dbReference type="AlphaFoldDB" id="A0A2A2TFQ0"/>
<dbReference type="Pfam" id="PF00106">
    <property type="entry name" value="adh_short"/>
    <property type="match status" value="1"/>
</dbReference>
<dbReference type="OrthoDB" id="9808814at2"/>
<comment type="caution">
    <text evidence="4">The sequence shown here is derived from an EMBL/GenBank/DDBJ whole genome shotgun (WGS) entry which is preliminary data.</text>
</comment>
<evidence type="ECO:0000256" key="3">
    <source>
        <dbReference type="RuleBase" id="RU000363"/>
    </source>
</evidence>
<dbReference type="SUPFAM" id="SSF51735">
    <property type="entry name" value="NAD(P)-binding Rossmann-fold domains"/>
    <property type="match status" value="1"/>
</dbReference>
<evidence type="ECO:0000313" key="4">
    <source>
        <dbReference type="EMBL" id="PAX52570.1"/>
    </source>
</evidence>
<keyword evidence="2" id="KW-0560">Oxidoreductase</keyword>
<dbReference type="CDD" id="cd05233">
    <property type="entry name" value="SDR_c"/>
    <property type="match status" value="1"/>
</dbReference>
<comment type="similarity">
    <text evidence="1 3">Belongs to the short-chain dehydrogenases/reductases (SDR) family.</text>
</comment>
<dbReference type="InterPro" id="IPR051019">
    <property type="entry name" value="VLCFA-Steroid_DH"/>
</dbReference>
<evidence type="ECO:0000256" key="1">
    <source>
        <dbReference type="ARBA" id="ARBA00006484"/>
    </source>
</evidence>
<dbReference type="RefSeq" id="WP_095723127.1">
    <property type="nucleotide sequence ID" value="NZ_NTFS01000224.1"/>
</dbReference>
<name>A0A2A2TFQ0_9CYAN</name>
<evidence type="ECO:0000256" key="2">
    <source>
        <dbReference type="ARBA" id="ARBA00023002"/>
    </source>
</evidence>
<protein>
    <submittedName>
        <fullName evidence="4">Short-chain dehydrogenase</fullName>
    </submittedName>
</protein>